<proteinExistence type="predicted"/>
<dbReference type="InterPro" id="IPR036388">
    <property type="entry name" value="WH-like_DNA-bd_sf"/>
</dbReference>
<dbReference type="InterPro" id="IPR013324">
    <property type="entry name" value="RNA_pol_sigma_r3/r4-like"/>
</dbReference>
<feature type="compositionally biased region" description="Low complexity" evidence="1">
    <location>
        <begin position="220"/>
        <end position="230"/>
    </location>
</feature>
<feature type="compositionally biased region" description="Low complexity" evidence="1">
    <location>
        <begin position="35"/>
        <end position="52"/>
    </location>
</feature>
<gene>
    <name evidence="2" type="ORF">SAMN05421870_111131</name>
</gene>
<keyword evidence="3" id="KW-1185">Reference proteome</keyword>
<dbReference type="EMBL" id="FOGO01000011">
    <property type="protein sequence ID" value="SES19104.1"/>
    <property type="molecule type" value="Genomic_DNA"/>
</dbReference>
<keyword evidence="2" id="KW-0804">Transcription</keyword>
<reference evidence="3" key="1">
    <citation type="submission" date="2016-10" db="EMBL/GenBank/DDBJ databases">
        <authorList>
            <person name="Varghese N."/>
            <person name="Submissions S."/>
        </authorList>
    </citation>
    <scope>NUCLEOTIDE SEQUENCE [LARGE SCALE GENOMIC DNA]</scope>
    <source>
        <strain evidence="3">CGMCC 4.6825</strain>
    </source>
</reference>
<dbReference type="SUPFAM" id="SSF88659">
    <property type="entry name" value="Sigma3 and sigma4 domains of RNA polymerase sigma factors"/>
    <property type="match status" value="1"/>
</dbReference>
<dbReference type="Gene3D" id="1.10.10.10">
    <property type="entry name" value="Winged helix-like DNA-binding domain superfamily/Winged helix DNA-binding domain"/>
    <property type="match status" value="1"/>
</dbReference>
<evidence type="ECO:0000256" key="1">
    <source>
        <dbReference type="SAM" id="MobiDB-lite"/>
    </source>
</evidence>
<feature type="region of interest" description="Disordered" evidence="1">
    <location>
        <begin position="1"/>
        <end position="318"/>
    </location>
</feature>
<name>A0A1H9VCD2_9ACTN</name>
<feature type="compositionally biased region" description="Basic and acidic residues" evidence="1">
    <location>
        <begin position="96"/>
        <end position="113"/>
    </location>
</feature>
<feature type="compositionally biased region" description="Basic residues" evidence="1">
    <location>
        <begin position="81"/>
        <end position="95"/>
    </location>
</feature>
<evidence type="ECO:0000313" key="2">
    <source>
        <dbReference type="EMBL" id="SES19104.1"/>
    </source>
</evidence>
<dbReference type="AlphaFoldDB" id="A0A1H9VCD2"/>
<feature type="compositionally biased region" description="Low complexity" evidence="1">
    <location>
        <begin position="154"/>
        <end position="167"/>
    </location>
</feature>
<organism evidence="2 3">
    <name type="scientific">Streptomyces qinglanensis</name>
    <dbReference type="NCBI Taxonomy" id="943816"/>
    <lineage>
        <taxon>Bacteria</taxon>
        <taxon>Bacillati</taxon>
        <taxon>Actinomycetota</taxon>
        <taxon>Actinomycetes</taxon>
        <taxon>Kitasatosporales</taxon>
        <taxon>Streptomycetaceae</taxon>
        <taxon>Streptomyces</taxon>
    </lineage>
</organism>
<feature type="compositionally biased region" description="Basic and acidic residues" evidence="1">
    <location>
        <begin position="54"/>
        <end position="80"/>
    </location>
</feature>
<sequence>MSHKLSGMPLSPSSDDAPNTARPRSSEAPDAPSLRGAPAAETPAEARPGAPADARTDARTEGRTERTPAKGGERSAEKAAHRTRNRKTRQTRKSRQSRESRESRESRKQEKRSPGGRATTAAAAHPAAERRPEGEPGAAEAAQPPVSARDPKASGHAAKAAPAPDAPTQGPTAAAPDPEAAVLPSESSKAPPAPEPTDEPEPEPGPGPEPATTPGPADPAPTATAEVAPAEQERAPEQTETTAPAQEQAQTPQPQAQTQTEPQAQTQTQTPQTQTPQTQTQGGDEGELVTPTPRTEPQPQTGSPRVPAPAPRSDPEPRVEVVAEVPGPVQDFVRSARRTAVLPDDPVAAFDELYLWQARALTRQALLLCGHRRVAERAVRWAFHQAWQHWPKVLAGGDPTRTVRATVYEYALSPWHQFHPRHRRPEVCRGSSVDSAVLESFLELPRSYRAALLLHYGLGLSLTETAAEAECSTEAAAGRIAHGRAALEENWPPLARSPRRQRGAVLARTLRELAAAQPVRPVPAQLVRGGSARTTRLWTRASVGLTAAVAAATAFTLLTTQTGDSAPAQERERAPRGTFAPATLPGGPETGAGMGAGMGAGPGAGAGAGAETRTHSAPTSERDSAGSSVRTPAGGAGQAYLPQLRSTNTRGHLHDFP</sequence>
<feature type="compositionally biased region" description="Low complexity" evidence="1">
    <location>
        <begin position="115"/>
        <end position="126"/>
    </location>
</feature>
<dbReference type="GO" id="GO:0000428">
    <property type="term" value="C:DNA-directed RNA polymerase complex"/>
    <property type="evidence" value="ECO:0007669"/>
    <property type="project" value="UniProtKB-KW"/>
</dbReference>
<protein>
    <submittedName>
        <fullName evidence="2">DNA-directed RNA polymerase specialized sigma subunit, sigma24 family</fullName>
    </submittedName>
</protein>
<feature type="compositionally biased region" description="Low complexity" evidence="1">
    <location>
        <begin position="290"/>
        <end position="301"/>
    </location>
</feature>
<accession>A0A1H9VCD2</accession>
<keyword evidence="2" id="KW-0240">DNA-directed RNA polymerase</keyword>
<feature type="compositionally biased region" description="Pro residues" evidence="1">
    <location>
        <begin position="203"/>
        <end position="219"/>
    </location>
</feature>
<feature type="compositionally biased region" description="Low complexity" evidence="1">
    <location>
        <begin position="238"/>
        <end position="281"/>
    </location>
</feature>
<evidence type="ECO:0000313" key="3">
    <source>
        <dbReference type="Proteomes" id="UP000182841"/>
    </source>
</evidence>
<dbReference type="Proteomes" id="UP000182841">
    <property type="component" value="Unassembled WGS sequence"/>
</dbReference>
<feature type="compositionally biased region" description="Polar residues" evidence="1">
    <location>
        <begin position="615"/>
        <end position="630"/>
    </location>
</feature>
<feature type="compositionally biased region" description="Gly residues" evidence="1">
    <location>
        <begin position="588"/>
        <end position="608"/>
    </location>
</feature>
<feature type="region of interest" description="Disordered" evidence="1">
    <location>
        <begin position="561"/>
        <end position="657"/>
    </location>
</feature>